<proteinExistence type="predicted"/>
<organism evidence="1 2">
    <name type="scientific">Xanthomonas theicola</name>
    <dbReference type="NCBI Taxonomy" id="56464"/>
    <lineage>
        <taxon>Bacteria</taxon>
        <taxon>Pseudomonadati</taxon>
        <taxon>Pseudomonadota</taxon>
        <taxon>Gammaproteobacteria</taxon>
        <taxon>Lysobacterales</taxon>
        <taxon>Lysobacteraceae</taxon>
        <taxon>Xanthomonas</taxon>
    </lineage>
</organism>
<protein>
    <submittedName>
        <fullName evidence="1">Uncharacterized protein</fullName>
    </submittedName>
</protein>
<evidence type="ECO:0000313" key="2">
    <source>
        <dbReference type="Proteomes" id="UP000239898"/>
    </source>
</evidence>
<comment type="caution">
    <text evidence="1">The sequence shown here is derived from an EMBL/GenBank/DDBJ whole genome shotgun (WGS) entry which is preliminary data.</text>
</comment>
<evidence type="ECO:0000313" key="1">
    <source>
        <dbReference type="EMBL" id="PPT91428.1"/>
    </source>
</evidence>
<dbReference type="Proteomes" id="UP000239898">
    <property type="component" value="Unassembled WGS sequence"/>
</dbReference>
<dbReference type="EMBL" id="MIGX01000027">
    <property type="protein sequence ID" value="PPT91428.1"/>
    <property type="molecule type" value="Genomic_DNA"/>
</dbReference>
<gene>
    <name evidence="1" type="ORF">XthCFBP4691_07830</name>
</gene>
<accession>A0A2S6ZGP4</accession>
<name>A0A2S6ZGP4_9XANT</name>
<reference evidence="1 2" key="1">
    <citation type="submission" date="2016-08" db="EMBL/GenBank/DDBJ databases">
        <title>Evolution of the type three secretion system and type three effector repertoires in Xanthomonas.</title>
        <authorList>
            <person name="Merda D."/>
            <person name="Briand M."/>
            <person name="Bosis E."/>
            <person name="Rousseau C."/>
            <person name="Portier P."/>
            <person name="Jacques M.-A."/>
            <person name="Fischer-Le Saux M."/>
        </authorList>
    </citation>
    <scope>NUCLEOTIDE SEQUENCE [LARGE SCALE GENOMIC DNA]</scope>
    <source>
        <strain evidence="1 2">CFBP 4691</strain>
    </source>
</reference>
<sequence length="133" mass="13925">MLAGCTMPTLPTLPGQSLGSTQSVMLGDGSGYSPTINVSIPAGTCDAQWFLQGYKGAYALDWNKQVLLHPHGRAQAIRQPPAASADAQAQIIGPQFTAGEPVATTNCHRSSWIAGKTTAHDDAQAAFQRMSGQ</sequence>
<dbReference type="AlphaFoldDB" id="A0A2S6ZGP4"/>
<keyword evidence="2" id="KW-1185">Reference proteome</keyword>